<reference evidence="1" key="1">
    <citation type="submission" date="2024-12" db="EMBL/GenBank/DDBJ databases">
        <authorList>
            <person name="Wu N."/>
        </authorList>
    </citation>
    <scope>NUCLEOTIDE SEQUENCE</scope>
    <source>
        <strain evidence="1">P15</strain>
    </source>
</reference>
<sequence length="515" mass="57357">MAVLEPFWRETADIPKFQTLEENGEADVVIVGGGITGITAAYLLVKAGLKIVLLEADTLLNGTTGHTTAKITAQHDIIYDEFISHFGEDTAKLYYQANSEALEWIQETVLAHHIPCDFKRQDAFLYATTEQSARKLETEWAAYQTLGIQGGLVGKIPFAIPIINALRMDNQAQFHPLQYLTRLVQFITEGGGRIFEHTTAVNVDKNGERTAVLTRDGHRVEAARVLVCSHFPFYEGLGLYSARLHADRSYCLACRTKTSYPGGMYLSVDQPTRSLRSVTYHGEELVIIGGESHKTGQGKDTREHYQALETFGREVMGAEKILYQWSTQDLGTLDKIPYVGPVTEGEPRILIATGYRKWGMTTGTAAAHLLADYVLDRDTPYRELYTPSRFQADPSLKKLIKENANVVANLVKGKLEKPDTHLEQLAKDEGAVITLGGERKGAYRDREGKLHIVDTTCTHVGCEVNWNAGERTWDCPCHGSRFSYTGEVVEGPAEKPLKKHHYDMLDNLTDEGSGY</sequence>
<evidence type="ECO:0000313" key="2">
    <source>
        <dbReference type="Proteomes" id="UP001631969"/>
    </source>
</evidence>
<proteinExistence type="predicted"/>
<accession>A0ACC7P0M1</accession>
<protein>
    <submittedName>
        <fullName evidence="1">FAD-dependent oxidoreductase</fullName>
    </submittedName>
</protein>
<comment type="caution">
    <text evidence="1">The sequence shown here is derived from an EMBL/GenBank/DDBJ whole genome shotgun (WGS) entry which is preliminary data.</text>
</comment>
<dbReference type="EMBL" id="JBJURJ010000013">
    <property type="protein sequence ID" value="MFM9330574.1"/>
    <property type="molecule type" value="Genomic_DNA"/>
</dbReference>
<organism evidence="1 2">
    <name type="scientific">Paenibacillus mesotrionivorans</name>
    <dbReference type="NCBI Taxonomy" id="3160968"/>
    <lineage>
        <taxon>Bacteria</taxon>
        <taxon>Bacillati</taxon>
        <taxon>Bacillota</taxon>
        <taxon>Bacilli</taxon>
        <taxon>Bacillales</taxon>
        <taxon>Paenibacillaceae</taxon>
        <taxon>Paenibacillus</taxon>
    </lineage>
</organism>
<name>A0ACC7P0M1_9BACL</name>
<evidence type="ECO:0000313" key="1">
    <source>
        <dbReference type="EMBL" id="MFM9330574.1"/>
    </source>
</evidence>
<gene>
    <name evidence="1" type="ORF">ACI1P1_19930</name>
</gene>
<dbReference type="Proteomes" id="UP001631969">
    <property type="component" value="Unassembled WGS sequence"/>
</dbReference>
<keyword evidence="2" id="KW-1185">Reference proteome</keyword>